<proteinExistence type="predicted"/>
<dbReference type="KEGG" id="vg:14016414"/>
<dbReference type="GeneID" id="14016414"/>
<dbReference type="EMBL" id="JX123262">
    <property type="protein sequence ID" value="AFN39352.1"/>
    <property type="molecule type" value="Genomic_DNA"/>
</dbReference>
<organism evidence="1 2">
    <name type="scientific">Aeromonas phage CC2</name>
    <dbReference type="NCBI Taxonomy" id="1204516"/>
    <lineage>
        <taxon>Viruses</taxon>
        <taxon>Duplodnaviria</taxon>
        <taxon>Heunggongvirae</taxon>
        <taxon>Uroviricota</taxon>
        <taxon>Caudoviricetes</taxon>
        <taxon>Pantevenvirales</taxon>
        <taxon>Straboviridae</taxon>
        <taxon>Emmerichvirinae</taxon>
        <taxon>Ceceduovirus</taxon>
        <taxon>Ceceduovirus cc2</taxon>
    </lineage>
</organism>
<gene>
    <name evidence="1" type="ORF">CC2_121</name>
</gene>
<name>I6X7I0_9CAUD</name>
<keyword evidence="2" id="KW-1185">Reference proteome</keyword>
<evidence type="ECO:0008006" key="3">
    <source>
        <dbReference type="Google" id="ProtNLM"/>
    </source>
</evidence>
<reference evidence="1 2" key="1">
    <citation type="journal article" date="2012" name="J. Virol.">
        <title>Complete Genome Sequence of Aeromonas hydrophila Phage CC2.</title>
        <authorList>
            <person name="Shen C.J."/>
            <person name="Liu Y.J."/>
            <person name="Lu C.P."/>
        </authorList>
    </citation>
    <scope>NUCLEOTIDE SEQUENCE [LARGE SCALE GENOMIC DNA]</scope>
</reference>
<protein>
    <recommendedName>
        <fullName evidence="3">AP2 domain-containing protein</fullName>
    </recommendedName>
</protein>
<evidence type="ECO:0000313" key="1">
    <source>
        <dbReference type="EMBL" id="AFN39352.1"/>
    </source>
</evidence>
<sequence length="210" mass="24368">MSGKVINGITFIRVIRKETGKPTLWLCRCHCGNEFETTHSRVKDGKTKSCGCKRYNKFIIDKYTYSSYNAMVSRCTNENNDSYYKYGAVGITVCERWLSRGGEGFRHFVEDMGIRPDGTSINRINSSNIYSKDTCEWTSDEMQSFDQKVREDCKSGISGVKYRKDRGVWISYIYVDKKCIQLYYGSDESEAILKRKEAEILYYGRYKNEG</sequence>
<dbReference type="OrthoDB" id="8611at10239"/>
<accession>I6X7I0</accession>
<evidence type="ECO:0000313" key="2">
    <source>
        <dbReference type="Proteomes" id="UP000009016"/>
    </source>
</evidence>
<dbReference type="Proteomes" id="UP000009016">
    <property type="component" value="Segment"/>
</dbReference>
<dbReference type="RefSeq" id="YP_007010147.1">
    <property type="nucleotide sequence ID" value="NC_019538.1"/>
</dbReference>